<dbReference type="InterPro" id="IPR000866">
    <property type="entry name" value="AhpC/TSA"/>
</dbReference>
<dbReference type="AlphaFoldDB" id="A0A5J5IDW6"/>
<dbReference type="GO" id="GO:0016209">
    <property type="term" value="F:antioxidant activity"/>
    <property type="evidence" value="ECO:0007669"/>
    <property type="project" value="InterPro"/>
</dbReference>
<evidence type="ECO:0000259" key="3">
    <source>
        <dbReference type="PROSITE" id="PS51352"/>
    </source>
</evidence>
<dbReference type="SUPFAM" id="SSF52833">
    <property type="entry name" value="Thioredoxin-like"/>
    <property type="match status" value="1"/>
</dbReference>
<evidence type="ECO:0000256" key="2">
    <source>
        <dbReference type="SAM" id="SignalP"/>
    </source>
</evidence>
<dbReference type="InterPro" id="IPR013766">
    <property type="entry name" value="Thioredoxin_domain"/>
</dbReference>
<evidence type="ECO:0000313" key="5">
    <source>
        <dbReference type="Proteomes" id="UP000326903"/>
    </source>
</evidence>
<evidence type="ECO:0000256" key="1">
    <source>
        <dbReference type="ARBA" id="ARBA00023284"/>
    </source>
</evidence>
<dbReference type="EMBL" id="VYQF01000004">
    <property type="protein sequence ID" value="KAA9038102.1"/>
    <property type="molecule type" value="Genomic_DNA"/>
</dbReference>
<dbReference type="GO" id="GO:0016491">
    <property type="term" value="F:oxidoreductase activity"/>
    <property type="evidence" value="ECO:0007669"/>
    <property type="project" value="InterPro"/>
</dbReference>
<reference evidence="4 5" key="1">
    <citation type="submission" date="2019-09" db="EMBL/GenBank/DDBJ databases">
        <title>Draft genome sequence of Ginsengibacter sp. BR5-29.</title>
        <authorList>
            <person name="Im W.-T."/>
        </authorList>
    </citation>
    <scope>NUCLEOTIDE SEQUENCE [LARGE SCALE GENOMIC DNA]</scope>
    <source>
        <strain evidence="4 5">BR5-29</strain>
    </source>
</reference>
<dbReference type="PANTHER" id="PTHR42852">
    <property type="entry name" value="THIOL:DISULFIDE INTERCHANGE PROTEIN DSBE"/>
    <property type="match status" value="1"/>
</dbReference>
<dbReference type="InterPro" id="IPR050553">
    <property type="entry name" value="Thioredoxin_ResA/DsbE_sf"/>
</dbReference>
<gene>
    <name evidence="4" type="ORF">FW778_15210</name>
</gene>
<keyword evidence="5" id="KW-1185">Reference proteome</keyword>
<dbReference type="RefSeq" id="WP_150415662.1">
    <property type="nucleotide sequence ID" value="NZ_VYQF01000004.1"/>
</dbReference>
<feature type="domain" description="Thioredoxin" evidence="3">
    <location>
        <begin position="486"/>
        <end position="634"/>
    </location>
</feature>
<accession>A0A5J5IDW6</accession>
<dbReference type="Pfam" id="PF00578">
    <property type="entry name" value="AhpC-TSA"/>
    <property type="match status" value="1"/>
</dbReference>
<feature type="signal peptide" evidence="2">
    <location>
        <begin position="1"/>
        <end position="20"/>
    </location>
</feature>
<dbReference type="InterPro" id="IPR036249">
    <property type="entry name" value="Thioredoxin-like_sf"/>
</dbReference>
<dbReference type="InterPro" id="IPR017937">
    <property type="entry name" value="Thioredoxin_CS"/>
</dbReference>
<dbReference type="PROSITE" id="PS00194">
    <property type="entry name" value="THIOREDOXIN_1"/>
    <property type="match status" value="1"/>
</dbReference>
<name>A0A5J5IDW6_9BACT</name>
<dbReference type="Proteomes" id="UP000326903">
    <property type="component" value="Unassembled WGS sequence"/>
</dbReference>
<keyword evidence="1" id="KW-0676">Redox-active center</keyword>
<sequence length="635" mass="72665">MRTKTFLFVVVLFFTLSSFAQNNFKFFPEKPKAGDVITITYTPSGNIANTSAPIEAIVYSMGSKGQTTNELQLKRIGHDYTAVVPTDTSENFAFFSFSSDKKFDNNFNNGYWIQLYDGDKVKKGANNNTALFYEYYGRNVGMDANNEKALQYMEEEFKAYPESKKNNLIAYARLYSQVHTEEASVFIQKEIEEQIKSGLKDENDYANVQNLYSLAKLPQQSKLINDLKKEKFRDGKWAKAEYIQKYLAEKDVAKKEPMLDDIISKISNDSSWKYLEPSLPFFKSAVPAAYAANKDWEGMRKAVEKYNIKGAELASLYNNNAWEIQKTGTNLNEAEAMSKIATEWAKNEWKNPSGVKPGYLTNKQWTNSRENIYGMYADTYAMVMYKQGKYKEGFPYTKDAAIKIGKGQQADENNTYALLAEKTLPEKEYVKQLEQFVKDGKSTSEIKDILKRFYVKKHQSENGFDDYITALEKESYLKMIAEIKKGILKDKAPAFTLVDLKGKKINIKDLEDKVVVVDFWATWCGPCKASFPAMEKMVTKYREDPEVKFVFVDTWEQEANKEKNAADFITANKYDFDVLMDNDSKVVDQFQVTGIPTKFIIDKKGTIRFKSIGFDGSDDKLVSELSAMIDMAKSM</sequence>
<protein>
    <submittedName>
        <fullName evidence="4">TlpA family protein disulfide reductase</fullName>
    </submittedName>
</protein>
<organism evidence="4 5">
    <name type="scientific">Ginsengibacter hankyongi</name>
    <dbReference type="NCBI Taxonomy" id="2607284"/>
    <lineage>
        <taxon>Bacteria</taxon>
        <taxon>Pseudomonadati</taxon>
        <taxon>Bacteroidota</taxon>
        <taxon>Chitinophagia</taxon>
        <taxon>Chitinophagales</taxon>
        <taxon>Chitinophagaceae</taxon>
        <taxon>Ginsengibacter</taxon>
    </lineage>
</organism>
<dbReference type="Gene3D" id="3.40.30.10">
    <property type="entry name" value="Glutaredoxin"/>
    <property type="match status" value="1"/>
</dbReference>
<evidence type="ECO:0000313" key="4">
    <source>
        <dbReference type="EMBL" id="KAA9038102.1"/>
    </source>
</evidence>
<keyword evidence="2" id="KW-0732">Signal</keyword>
<dbReference type="PROSITE" id="PS51352">
    <property type="entry name" value="THIOREDOXIN_2"/>
    <property type="match status" value="1"/>
</dbReference>
<comment type="caution">
    <text evidence="4">The sequence shown here is derived from an EMBL/GenBank/DDBJ whole genome shotgun (WGS) entry which is preliminary data.</text>
</comment>
<feature type="chain" id="PRO_5023933694" evidence="2">
    <location>
        <begin position="21"/>
        <end position="635"/>
    </location>
</feature>
<proteinExistence type="predicted"/>
<dbReference type="CDD" id="cd02966">
    <property type="entry name" value="TlpA_like_family"/>
    <property type="match status" value="1"/>
</dbReference>
<dbReference type="PANTHER" id="PTHR42852:SF17">
    <property type="entry name" value="THIOREDOXIN-LIKE PROTEIN HI_1115"/>
    <property type="match status" value="1"/>
</dbReference>